<dbReference type="Proteomes" id="UP001210502">
    <property type="component" value="Unassembled WGS sequence"/>
</dbReference>
<name>A0AAW5YYU9_9LACO</name>
<accession>A0AAW5YYU9</accession>
<protein>
    <submittedName>
        <fullName evidence="1">Uncharacterized protein</fullName>
    </submittedName>
</protein>
<organism evidence="1 2">
    <name type="scientific">Lactobacillus delbrueckii</name>
    <dbReference type="NCBI Taxonomy" id="1584"/>
    <lineage>
        <taxon>Bacteria</taxon>
        <taxon>Bacillati</taxon>
        <taxon>Bacillota</taxon>
        <taxon>Bacilli</taxon>
        <taxon>Lactobacillales</taxon>
        <taxon>Lactobacillaceae</taxon>
        <taxon>Lactobacillus</taxon>
    </lineage>
</organism>
<comment type="caution">
    <text evidence="1">The sequence shown here is derived from an EMBL/GenBank/DDBJ whole genome shotgun (WGS) entry which is preliminary data.</text>
</comment>
<proteinExistence type="predicted"/>
<dbReference type="AlphaFoldDB" id="A0AAW5YYU9"/>
<gene>
    <name evidence="1" type="ORF">PF586_10080</name>
</gene>
<evidence type="ECO:0000313" key="1">
    <source>
        <dbReference type="EMBL" id="MDA3768735.1"/>
    </source>
</evidence>
<sequence length="44" mass="5276">MQPDELRQFLGKAGVLEFKIRMRWLASQKKSSFVYIVTSEHYQE</sequence>
<dbReference type="EMBL" id="JAQIEY010000061">
    <property type="protein sequence ID" value="MDA3768735.1"/>
    <property type="molecule type" value="Genomic_DNA"/>
</dbReference>
<dbReference type="RefSeq" id="WP_260265029.1">
    <property type="nucleotide sequence ID" value="NZ_JAQIEY010000061.1"/>
</dbReference>
<reference evidence="1" key="1">
    <citation type="submission" date="2023-01" db="EMBL/GenBank/DDBJ databases">
        <title>Sequencing of the bacterial strains from artisanal fermented milk Matsoni.</title>
        <authorList>
            <person name="Rozman V."/>
            <person name="Accetto T."/>
            <person name="Bogovic Matijasic B."/>
        </authorList>
    </citation>
    <scope>NUCLEOTIDE SEQUENCE</scope>
    <source>
        <strain evidence="1">Lbl333</strain>
    </source>
</reference>
<evidence type="ECO:0000313" key="2">
    <source>
        <dbReference type="Proteomes" id="UP001210502"/>
    </source>
</evidence>